<feature type="region of interest" description="Disordered" evidence="1">
    <location>
        <begin position="262"/>
        <end position="284"/>
    </location>
</feature>
<dbReference type="AlphaFoldDB" id="A0AB72Z084"/>
<keyword evidence="2" id="KW-1133">Transmembrane helix</keyword>
<accession>A0AB72Z084</accession>
<dbReference type="EMBL" id="AEHJ01000028">
    <property type="protein sequence ID" value="EFO77452.1"/>
    <property type="molecule type" value="Genomic_DNA"/>
</dbReference>
<organism evidence="3 4">
    <name type="scientific">Bifidobacterium dentium JCVIHMP022</name>
    <dbReference type="NCBI Taxonomy" id="553191"/>
    <lineage>
        <taxon>Bacteria</taxon>
        <taxon>Bacillati</taxon>
        <taxon>Actinomycetota</taxon>
        <taxon>Actinomycetes</taxon>
        <taxon>Bifidobacteriales</taxon>
        <taxon>Bifidobacteriaceae</taxon>
        <taxon>Bifidobacterium</taxon>
    </lineage>
</organism>
<feature type="transmembrane region" description="Helical" evidence="2">
    <location>
        <begin position="152"/>
        <end position="173"/>
    </location>
</feature>
<evidence type="ECO:0000256" key="2">
    <source>
        <dbReference type="SAM" id="Phobius"/>
    </source>
</evidence>
<dbReference type="Proteomes" id="UP000003457">
    <property type="component" value="Unassembled WGS sequence"/>
</dbReference>
<protein>
    <submittedName>
        <fullName evidence="3">Uncharacterized protein</fullName>
    </submittedName>
</protein>
<evidence type="ECO:0000313" key="4">
    <source>
        <dbReference type="Proteomes" id="UP000003457"/>
    </source>
</evidence>
<reference evidence="3 4" key="1">
    <citation type="submission" date="2010-10" db="EMBL/GenBank/DDBJ databases">
        <authorList>
            <person name="Durkin A.S."/>
            <person name="Madupu R."/>
            <person name="Torralba M."/>
            <person name="Gillis M."/>
            <person name="Methe B."/>
            <person name="Sutton G."/>
            <person name="Nelson K.E."/>
        </authorList>
    </citation>
    <scope>NUCLEOTIDE SEQUENCE [LARGE SCALE GENOMIC DNA]</scope>
    <source>
        <strain evidence="3 4">JCVIHMP022</strain>
    </source>
</reference>
<dbReference type="RefSeq" id="WP_003844671.1">
    <property type="nucleotide sequence ID" value="NZ_AEHJ01000028.1"/>
</dbReference>
<evidence type="ECO:0000256" key="1">
    <source>
        <dbReference type="SAM" id="MobiDB-lite"/>
    </source>
</evidence>
<feature type="region of interest" description="Disordered" evidence="1">
    <location>
        <begin position="212"/>
        <end position="247"/>
    </location>
</feature>
<feature type="compositionally biased region" description="Basic and acidic residues" evidence="1">
    <location>
        <begin position="266"/>
        <end position="284"/>
    </location>
</feature>
<name>A0AB72Z084_9BIFI</name>
<keyword evidence="2" id="KW-0472">Membrane</keyword>
<evidence type="ECO:0000313" key="3">
    <source>
        <dbReference type="EMBL" id="EFO77452.1"/>
    </source>
</evidence>
<keyword evidence="2" id="KW-0812">Transmembrane</keyword>
<proteinExistence type="predicted"/>
<gene>
    <name evidence="3" type="ORF">HMPREF9003_1457</name>
</gene>
<feature type="compositionally biased region" description="Basic and acidic residues" evidence="1">
    <location>
        <begin position="212"/>
        <end position="244"/>
    </location>
</feature>
<sequence>MGNDEYDSKPVEGALASRSRDIVDTFWDIPPLSFSESESVIEEPLTESGRVISSMGKAELDAETENAAPVMTITAPAVETPVVTTKVTDAAETMPLADSSIPQAFDVPSSDNAADAATKTAGSIENISNDPEHDPLKLVPILPKQPSNAKKIIIGVIAAIIAVAVIIGLILTWHNRQTSQERRAAVHDMRTSQKQVRFRQYKYGRCAEEGDRIAEHHRQSSDGRADVDEAQRCDHQSAKHEDHRRMRSITVRFSATSACPLNEQTDQWHQRDHQSADFGDHGRD</sequence>
<comment type="caution">
    <text evidence="3">The sequence shown here is derived from an EMBL/GenBank/DDBJ whole genome shotgun (WGS) entry which is preliminary data.</text>
</comment>